<dbReference type="InterPro" id="IPR018283">
    <property type="entry name" value="Ribosomal_eS8_CS"/>
</dbReference>
<evidence type="ECO:0000313" key="5">
    <source>
        <dbReference type="EMBL" id="CAK9875795.1"/>
    </source>
</evidence>
<evidence type="ECO:0000256" key="2">
    <source>
        <dbReference type="ARBA" id="ARBA00022980"/>
    </source>
</evidence>
<dbReference type="NCBIfam" id="TIGR00307">
    <property type="entry name" value="eS8"/>
    <property type="match status" value="1"/>
</dbReference>
<keyword evidence="3 4" id="KW-0687">Ribonucleoprotein</keyword>
<dbReference type="PROSITE" id="PS01193">
    <property type="entry name" value="RIBOSOMAL_S8E"/>
    <property type="match status" value="1"/>
</dbReference>
<evidence type="ECO:0000256" key="3">
    <source>
        <dbReference type="ARBA" id="ARBA00023274"/>
    </source>
</evidence>
<proteinExistence type="inferred from homology"/>
<gene>
    <name evidence="5" type="ORF">CSSPJE1EN2_LOCUS18017</name>
</gene>
<reference evidence="5" key="1">
    <citation type="submission" date="2024-03" db="EMBL/GenBank/DDBJ databases">
        <authorList>
            <consortium name="ELIXIR-Norway"/>
            <consortium name="Elixir Norway"/>
        </authorList>
    </citation>
    <scope>NUCLEOTIDE SEQUENCE</scope>
</reference>
<dbReference type="Proteomes" id="UP001497522">
    <property type="component" value="Chromosome 5"/>
</dbReference>
<dbReference type="Pfam" id="PF01201">
    <property type="entry name" value="Ribosomal_S8e"/>
    <property type="match status" value="1"/>
</dbReference>
<keyword evidence="6" id="KW-1185">Reference proteome</keyword>
<protein>
    <recommendedName>
        <fullName evidence="4">40S ribosomal protein S8</fullName>
    </recommendedName>
</protein>
<dbReference type="InterPro" id="IPR042563">
    <property type="entry name" value="Ribosomal_protein_eS8_euk"/>
</dbReference>
<dbReference type="InterPro" id="IPR001047">
    <property type="entry name" value="Ribosomal_eS8"/>
</dbReference>
<dbReference type="Gene3D" id="1.10.168.20">
    <property type="entry name" value="Ribosomal protein S8e, subdomain"/>
    <property type="match status" value="1"/>
</dbReference>
<dbReference type="Gene3D" id="3.10.290.70">
    <property type="match status" value="1"/>
</dbReference>
<keyword evidence="2 4" id="KW-0689">Ribosomal protein</keyword>
<comment type="similarity">
    <text evidence="1 4">Belongs to the eukaryotic ribosomal protein eS8 family.</text>
</comment>
<dbReference type="CDD" id="cd11380">
    <property type="entry name" value="Ribosomal_S8e_like"/>
    <property type="match status" value="1"/>
</dbReference>
<dbReference type="PANTHER" id="PTHR10394">
    <property type="entry name" value="40S RIBOSOMAL PROTEIN S8"/>
    <property type="match status" value="1"/>
</dbReference>
<dbReference type="InterPro" id="IPR022309">
    <property type="entry name" value="Ribosomal_Se8/biogenesis_NSA2"/>
</dbReference>
<evidence type="ECO:0000313" key="6">
    <source>
        <dbReference type="Proteomes" id="UP001497522"/>
    </source>
</evidence>
<accession>A0ABP1BJR6</accession>
<sequence>MAITNVQTGIDFSIPFFCLSPGVTLRASSSRRQTLGGRNPKPKEFAPSRRSGFRVCFTSGVEARRGRGLRLRRDVNHCGVSADFFSQRQRRELRGAAAPLLRPITWVSFISRLPASVKTTYLEPAGALEFLRGTLRSCVDVLISFLPVLTRSNCFWDLLLGISRDSTHKRRATGGKKKSWRKKRKYELGRQAAMTKLSSNKTVRRVRVRGGNFKFRALRLDTGNYSWGSEAVTRKARILDVVYNSSNNELVRTQTLVKNAIVQVDAAPFRQWYSQHYGLDIGKKKKVVAAKKDSEGVEVAEEEKKASKKVQKKIAKRQDGLKLDAHLEEQFASGRLLACISSRPGQCGRSDGYILEGKELEFYQKKIQKKKGKGAAA</sequence>
<name>A0ABP1BJR6_9BRYO</name>
<evidence type="ECO:0000256" key="1">
    <source>
        <dbReference type="ARBA" id="ARBA00005257"/>
    </source>
</evidence>
<dbReference type="EMBL" id="OZ023706">
    <property type="protein sequence ID" value="CAK9875795.1"/>
    <property type="molecule type" value="Genomic_DNA"/>
</dbReference>
<organism evidence="5 6">
    <name type="scientific">Sphagnum jensenii</name>
    <dbReference type="NCBI Taxonomy" id="128206"/>
    <lineage>
        <taxon>Eukaryota</taxon>
        <taxon>Viridiplantae</taxon>
        <taxon>Streptophyta</taxon>
        <taxon>Embryophyta</taxon>
        <taxon>Bryophyta</taxon>
        <taxon>Sphagnophytina</taxon>
        <taxon>Sphagnopsida</taxon>
        <taxon>Sphagnales</taxon>
        <taxon>Sphagnaceae</taxon>
        <taxon>Sphagnum</taxon>
    </lineage>
</organism>
<evidence type="ECO:0000256" key="4">
    <source>
        <dbReference type="RuleBase" id="RU000669"/>
    </source>
</evidence>